<gene>
    <name evidence="3" type="ORF">SAMN04488544_2732</name>
</gene>
<evidence type="ECO:0000313" key="3">
    <source>
        <dbReference type="EMBL" id="SDU96797.1"/>
    </source>
</evidence>
<dbReference type="EMBL" id="LT629799">
    <property type="protein sequence ID" value="SDU96797.1"/>
    <property type="molecule type" value="Genomic_DNA"/>
</dbReference>
<evidence type="ECO:0000313" key="4">
    <source>
        <dbReference type="Proteomes" id="UP000198825"/>
    </source>
</evidence>
<feature type="compositionally biased region" description="Low complexity" evidence="1">
    <location>
        <begin position="52"/>
        <end position="63"/>
    </location>
</feature>
<keyword evidence="4" id="KW-1185">Reference proteome</keyword>
<evidence type="ECO:0000256" key="2">
    <source>
        <dbReference type="SAM" id="Phobius"/>
    </source>
</evidence>
<protein>
    <submittedName>
        <fullName evidence="3">Uncharacterized protein</fullName>
    </submittedName>
</protein>
<keyword evidence="2" id="KW-0472">Membrane</keyword>
<name>A0A1H2MU94_9ACTN</name>
<feature type="transmembrane region" description="Helical" evidence="2">
    <location>
        <begin position="15"/>
        <end position="36"/>
    </location>
</feature>
<accession>A0A1H2MU94</accession>
<proteinExistence type="predicted"/>
<reference evidence="4" key="1">
    <citation type="submission" date="2016-10" db="EMBL/GenBank/DDBJ databases">
        <authorList>
            <person name="Varghese N."/>
            <person name="Submissions S."/>
        </authorList>
    </citation>
    <scope>NUCLEOTIDE SEQUENCE [LARGE SCALE GENOMIC DNA]</scope>
    <source>
        <strain evidence="4">DSM 21743</strain>
    </source>
</reference>
<evidence type="ECO:0000256" key="1">
    <source>
        <dbReference type="SAM" id="MobiDB-lite"/>
    </source>
</evidence>
<keyword evidence="2" id="KW-1133">Transmembrane helix</keyword>
<sequence length="71" mass="7618">MLTLLDLDPNIVKPGWTPLIITIVLGAAIVLLYFSLRKQFRKIEKTFPMPEAPAAGGETAATPSEPASPKA</sequence>
<feature type="region of interest" description="Disordered" evidence="1">
    <location>
        <begin position="50"/>
        <end position="71"/>
    </location>
</feature>
<keyword evidence="2" id="KW-0812">Transmembrane</keyword>
<dbReference type="STRING" id="546874.SAMN04488544_2732"/>
<dbReference type="Proteomes" id="UP000198825">
    <property type="component" value="Chromosome I"/>
</dbReference>
<dbReference type="AlphaFoldDB" id="A0A1H2MU94"/>
<organism evidence="3 4">
    <name type="scientific">Microlunatus sagamiharensis</name>
    <dbReference type="NCBI Taxonomy" id="546874"/>
    <lineage>
        <taxon>Bacteria</taxon>
        <taxon>Bacillati</taxon>
        <taxon>Actinomycetota</taxon>
        <taxon>Actinomycetes</taxon>
        <taxon>Propionibacteriales</taxon>
        <taxon>Propionibacteriaceae</taxon>
        <taxon>Microlunatus</taxon>
    </lineage>
</organism>